<feature type="domain" description="Nudix hydrolase" evidence="3">
    <location>
        <begin position="52"/>
        <end position="182"/>
    </location>
</feature>
<keyword evidence="5" id="KW-1185">Reference proteome</keyword>
<dbReference type="PANTHER" id="PTHR11839:SF18">
    <property type="entry name" value="NUDIX HYDROLASE DOMAIN-CONTAINING PROTEIN"/>
    <property type="match status" value="1"/>
</dbReference>
<dbReference type="PANTHER" id="PTHR11839">
    <property type="entry name" value="UDP/ADP-SUGAR PYROPHOSPHATASE"/>
    <property type="match status" value="1"/>
</dbReference>
<evidence type="ECO:0000256" key="2">
    <source>
        <dbReference type="ARBA" id="ARBA00022801"/>
    </source>
</evidence>
<dbReference type="Pfam" id="PF00293">
    <property type="entry name" value="NUDIX"/>
    <property type="match status" value="1"/>
</dbReference>
<dbReference type="InterPro" id="IPR000086">
    <property type="entry name" value="NUDIX_hydrolase_dom"/>
</dbReference>
<comment type="cofactor">
    <cofactor evidence="1">
        <name>Mg(2+)</name>
        <dbReference type="ChEBI" id="CHEBI:18420"/>
    </cofactor>
</comment>
<proteinExistence type="predicted"/>
<evidence type="ECO:0000313" key="4">
    <source>
        <dbReference type="EMBL" id="SFR90321.1"/>
    </source>
</evidence>
<dbReference type="STRING" id="767519.SAMN05216559_0780"/>
<dbReference type="RefSeq" id="WP_089814048.1">
    <property type="nucleotide sequence ID" value="NZ_FOZK01000001.1"/>
</dbReference>
<dbReference type="SUPFAM" id="SSF55811">
    <property type="entry name" value="Nudix"/>
    <property type="match status" value="1"/>
</dbReference>
<dbReference type="GO" id="GO:0006753">
    <property type="term" value="P:nucleoside phosphate metabolic process"/>
    <property type="evidence" value="ECO:0007669"/>
    <property type="project" value="TreeGrafter"/>
</dbReference>
<dbReference type="CDD" id="cd03424">
    <property type="entry name" value="NUDIX_ADPRase_Nudt5_UGPPase_Nudt14"/>
    <property type="match status" value="1"/>
</dbReference>
<dbReference type="Proteomes" id="UP000199062">
    <property type="component" value="Unassembled WGS sequence"/>
</dbReference>
<accession>A0A1I6KGF2</accession>
<sequence length="196" mass="21494">MTDRNAADGPTGDDLAWETLDASTAYSCDGFDVVNQSVRLPDGTESEFDYLSESEAVVVLPFTPDGDVVVIDEWRQAVDRVNRGLPAGSIEPEDDDPVAAAHRELVEETGHEASVVDHLTSVEPANGFADSYFHYFVAHGCEPTAEQRLDHNESIRVETTTFDELVEDVRTGDLQDGRSAFAVLHYALFEDGSSQR</sequence>
<dbReference type="AlphaFoldDB" id="A0A1I6KGF2"/>
<reference evidence="4 5" key="1">
    <citation type="submission" date="2016-10" db="EMBL/GenBank/DDBJ databases">
        <authorList>
            <person name="de Groot N.N."/>
        </authorList>
    </citation>
    <scope>NUCLEOTIDE SEQUENCE [LARGE SCALE GENOMIC DNA]</scope>
    <source>
        <strain evidence="4 5">CGMCC 1.10457</strain>
    </source>
</reference>
<name>A0A1I6KGF2_9EURY</name>
<protein>
    <submittedName>
        <fullName evidence="4">ADP-ribose pyrophosphatase</fullName>
    </submittedName>
</protein>
<evidence type="ECO:0000256" key="1">
    <source>
        <dbReference type="ARBA" id="ARBA00001946"/>
    </source>
</evidence>
<evidence type="ECO:0000259" key="3">
    <source>
        <dbReference type="PROSITE" id="PS51462"/>
    </source>
</evidence>
<evidence type="ECO:0000313" key="5">
    <source>
        <dbReference type="Proteomes" id="UP000199062"/>
    </source>
</evidence>
<dbReference type="EMBL" id="FOZK01000001">
    <property type="protein sequence ID" value="SFR90321.1"/>
    <property type="molecule type" value="Genomic_DNA"/>
</dbReference>
<keyword evidence="2" id="KW-0378">Hydrolase</keyword>
<organism evidence="4 5">
    <name type="scientific">Halomicrobium zhouii</name>
    <dbReference type="NCBI Taxonomy" id="767519"/>
    <lineage>
        <taxon>Archaea</taxon>
        <taxon>Methanobacteriati</taxon>
        <taxon>Methanobacteriota</taxon>
        <taxon>Stenosarchaea group</taxon>
        <taxon>Halobacteria</taxon>
        <taxon>Halobacteriales</taxon>
        <taxon>Haloarculaceae</taxon>
        <taxon>Halomicrobium</taxon>
    </lineage>
</organism>
<dbReference type="Gene3D" id="3.90.79.10">
    <property type="entry name" value="Nucleoside Triphosphate Pyrophosphohydrolase"/>
    <property type="match status" value="1"/>
</dbReference>
<dbReference type="GO" id="GO:0016787">
    <property type="term" value="F:hydrolase activity"/>
    <property type="evidence" value="ECO:0007669"/>
    <property type="project" value="UniProtKB-KW"/>
</dbReference>
<dbReference type="PROSITE" id="PS51462">
    <property type="entry name" value="NUDIX"/>
    <property type="match status" value="1"/>
</dbReference>
<gene>
    <name evidence="4" type="ORF">SAMN05216559_0780</name>
</gene>
<dbReference type="GO" id="GO:0019693">
    <property type="term" value="P:ribose phosphate metabolic process"/>
    <property type="evidence" value="ECO:0007669"/>
    <property type="project" value="TreeGrafter"/>
</dbReference>
<dbReference type="OrthoDB" id="104705at2157"/>
<dbReference type="InterPro" id="IPR015797">
    <property type="entry name" value="NUDIX_hydrolase-like_dom_sf"/>
</dbReference>